<dbReference type="EMBL" id="LCZI01000889">
    <property type="protein sequence ID" value="KKZ63942.1"/>
    <property type="molecule type" value="Genomic_DNA"/>
</dbReference>
<dbReference type="VEuPathDB" id="FungiDB:EMCG_01753"/>
<name>A0A0G2I043_9EURO</name>
<dbReference type="AlphaFoldDB" id="A0A0G2I043"/>
<reference evidence="2" key="1">
    <citation type="journal article" date="2015" name="PLoS Genet.">
        <title>The dynamic genome and transcriptome of the human fungal pathogen Blastomyces and close relative Emmonsia.</title>
        <authorList>
            <person name="Munoz J.F."/>
            <person name="Gauthier G.M."/>
            <person name="Desjardins C.A."/>
            <person name="Gallo J.E."/>
            <person name="Holder J."/>
            <person name="Sullivan T.D."/>
            <person name="Marty A.J."/>
            <person name="Carmen J.C."/>
            <person name="Chen Z."/>
            <person name="Ding L."/>
            <person name="Gujja S."/>
            <person name="Magrini V."/>
            <person name="Misas E."/>
            <person name="Mitreva M."/>
            <person name="Priest M."/>
            <person name="Saif S."/>
            <person name="Whiston E.A."/>
            <person name="Young S."/>
            <person name="Zeng Q."/>
            <person name="Goldman W.E."/>
            <person name="Mardis E.R."/>
            <person name="Taylor J.W."/>
            <person name="McEwen J.G."/>
            <person name="Clay O.K."/>
            <person name="Klein B.S."/>
            <person name="Cuomo C.A."/>
        </authorList>
    </citation>
    <scope>NUCLEOTIDE SEQUENCE [LARGE SCALE GENOMIC DNA]</scope>
    <source>
        <strain evidence="2">UAMH 3008</strain>
    </source>
</reference>
<comment type="caution">
    <text evidence="1">The sequence shown here is derived from an EMBL/GenBank/DDBJ whole genome shotgun (WGS) entry which is preliminary data.</text>
</comment>
<accession>A0A0G2I043</accession>
<gene>
    <name evidence="1" type="ORF">EMCG_01753</name>
</gene>
<evidence type="ECO:0000313" key="1">
    <source>
        <dbReference type="EMBL" id="KKZ63942.1"/>
    </source>
</evidence>
<dbReference type="Proteomes" id="UP000034164">
    <property type="component" value="Unassembled WGS sequence"/>
</dbReference>
<proteinExistence type="predicted"/>
<protein>
    <submittedName>
        <fullName evidence="1">Uncharacterized protein</fullName>
    </submittedName>
</protein>
<sequence length="66" mass="6940">MFSPAPGPVMLIVSSPAPVLPVSFAALHVPSSSMKALTLSVPDSKFSLRRSLGRLNHGASLPTRRT</sequence>
<evidence type="ECO:0000313" key="2">
    <source>
        <dbReference type="Proteomes" id="UP000034164"/>
    </source>
</evidence>
<organism evidence="1 2">
    <name type="scientific">[Emmonsia] crescens</name>
    <dbReference type="NCBI Taxonomy" id="73230"/>
    <lineage>
        <taxon>Eukaryota</taxon>
        <taxon>Fungi</taxon>
        <taxon>Dikarya</taxon>
        <taxon>Ascomycota</taxon>
        <taxon>Pezizomycotina</taxon>
        <taxon>Eurotiomycetes</taxon>
        <taxon>Eurotiomycetidae</taxon>
        <taxon>Onygenales</taxon>
        <taxon>Ajellomycetaceae</taxon>
        <taxon>Emergomyces</taxon>
    </lineage>
</organism>